<sequence>MCRDPRAAPPPRTPRPASNRADPRVTGPGPPSTRNWRAGGTAPQSGPGAPPAWSPLPGHHRCSGP</sequence>
<reference evidence="2 3" key="1">
    <citation type="submission" date="2024-09" db="EMBL/GenBank/DDBJ databases">
        <authorList>
            <person name="Sun Q."/>
            <person name="Mori K."/>
        </authorList>
    </citation>
    <scope>NUCLEOTIDE SEQUENCE [LARGE SCALE GENOMIC DNA]</scope>
    <source>
        <strain evidence="2 3">CCM 7609</strain>
    </source>
</reference>
<protein>
    <submittedName>
        <fullName evidence="2">Uncharacterized protein</fullName>
    </submittedName>
</protein>
<gene>
    <name evidence="2" type="ORF">ACFFX0_27005</name>
</gene>
<keyword evidence="3" id="KW-1185">Reference proteome</keyword>
<dbReference type="EMBL" id="JBHMFI010000002">
    <property type="protein sequence ID" value="MFB9074640.1"/>
    <property type="molecule type" value="Genomic_DNA"/>
</dbReference>
<comment type="caution">
    <text evidence="2">The sequence shown here is derived from an EMBL/GenBank/DDBJ whole genome shotgun (WGS) entry which is preliminary data.</text>
</comment>
<evidence type="ECO:0000313" key="3">
    <source>
        <dbReference type="Proteomes" id="UP001589575"/>
    </source>
</evidence>
<evidence type="ECO:0000256" key="1">
    <source>
        <dbReference type="SAM" id="MobiDB-lite"/>
    </source>
</evidence>
<evidence type="ECO:0000313" key="2">
    <source>
        <dbReference type="EMBL" id="MFB9074640.1"/>
    </source>
</evidence>
<feature type="region of interest" description="Disordered" evidence="1">
    <location>
        <begin position="1"/>
        <end position="65"/>
    </location>
</feature>
<proteinExistence type="predicted"/>
<name>A0ABV5G6T3_9MICC</name>
<organism evidence="2 3">
    <name type="scientific">Citricoccus parietis</name>
    <dbReference type="NCBI Taxonomy" id="592307"/>
    <lineage>
        <taxon>Bacteria</taxon>
        <taxon>Bacillati</taxon>
        <taxon>Actinomycetota</taxon>
        <taxon>Actinomycetes</taxon>
        <taxon>Micrococcales</taxon>
        <taxon>Micrococcaceae</taxon>
        <taxon>Citricoccus</taxon>
    </lineage>
</organism>
<dbReference type="Proteomes" id="UP001589575">
    <property type="component" value="Unassembled WGS sequence"/>
</dbReference>
<accession>A0ABV5G6T3</accession>